<dbReference type="Pfam" id="PF07980">
    <property type="entry name" value="SusD_RagB"/>
    <property type="match status" value="1"/>
</dbReference>
<protein>
    <recommendedName>
        <fullName evidence="6">RagB/SusD domain-containing protein</fullName>
    </recommendedName>
</protein>
<evidence type="ECO:0000256" key="3">
    <source>
        <dbReference type="ARBA" id="ARBA00022729"/>
    </source>
</evidence>
<dbReference type="EMBL" id="BMJC01000005">
    <property type="protein sequence ID" value="GGB17088.1"/>
    <property type="molecule type" value="Genomic_DNA"/>
</dbReference>
<name>A0A8J2XVA5_9BACT</name>
<evidence type="ECO:0000313" key="7">
    <source>
        <dbReference type="EMBL" id="GGB17088.1"/>
    </source>
</evidence>
<dbReference type="GO" id="GO:0009279">
    <property type="term" value="C:cell outer membrane"/>
    <property type="evidence" value="ECO:0007669"/>
    <property type="project" value="UniProtKB-SubCell"/>
</dbReference>
<dbReference type="RefSeq" id="WP_188936279.1">
    <property type="nucleotide sequence ID" value="NZ_BMJC01000005.1"/>
</dbReference>
<evidence type="ECO:0000256" key="5">
    <source>
        <dbReference type="ARBA" id="ARBA00023237"/>
    </source>
</evidence>
<gene>
    <name evidence="7" type="ORF">GCM10011511_46100</name>
</gene>
<accession>A0A8J2XVA5</accession>
<dbReference type="Proteomes" id="UP000607559">
    <property type="component" value="Unassembled WGS sequence"/>
</dbReference>
<dbReference type="AlphaFoldDB" id="A0A8J2XVA5"/>
<dbReference type="SUPFAM" id="SSF48452">
    <property type="entry name" value="TPR-like"/>
    <property type="match status" value="1"/>
</dbReference>
<evidence type="ECO:0000256" key="1">
    <source>
        <dbReference type="ARBA" id="ARBA00004442"/>
    </source>
</evidence>
<feature type="domain" description="RagB/SusD" evidence="6">
    <location>
        <begin position="426"/>
        <end position="505"/>
    </location>
</feature>
<proteinExistence type="inferred from homology"/>
<evidence type="ECO:0000256" key="2">
    <source>
        <dbReference type="ARBA" id="ARBA00006275"/>
    </source>
</evidence>
<evidence type="ECO:0000259" key="6">
    <source>
        <dbReference type="Pfam" id="PF07980"/>
    </source>
</evidence>
<reference evidence="7" key="2">
    <citation type="submission" date="2020-09" db="EMBL/GenBank/DDBJ databases">
        <authorList>
            <person name="Sun Q."/>
            <person name="Zhou Y."/>
        </authorList>
    </citation>
    <scope>NUCLEOTIDE SEQUENCE</scope>
    <source>
        <strain evidence="7">CGMCC 1.15448</strain>
    </source>
</reference>
<dbReference type="Gene3D" id="1.25.40.390">
    <property type="match status" value="2"/>
</dbReference>
<comment type="subcellular location">
    <subcellularLocation>
        <location evidence="1">Cell outer membrane</location>
    </subcellularLocation>
</comment>
<keyword evidence="4" id="KW-0472">Membrane</keyword>
<reference evidence="7" key="1">
    <citation type="journal article" date="2014" name="Int. J. Syst. Evol. Microbiol.">
        <title>Complete genome sequence of Corynebacterium casei LMG S-19264T (=DSM 44701T), isolated from a smear-ripened cheese.</title>
        <authorList>
            <consortium name="US DOE Joint Genome Institute (JGI-PGF)"/>
            <person name="Walter F."/>
            <person name="Albersmeier A."/>
            <person name="Kalinowski J."/>
            <person name="Ruckert C."/>
        </authorList>
    </citation>
    <scope>NUCLEOTIDE SEQUENCE</scope>
    <source>
        <strain evidence="7">CGMCC 1.15448</strain>
    </source>
</reference>
<organism evidence="7 8">
    <name type="scientific">Puia dinghuensis</name>
    <dbReference type="NCBI Taxonomy" id="1792502"/>
    <lineage>
        <taxon>Bacteria</taxon>
        <taxon>Pseudomonadati</taxon>
        <taxon>Bacteroidota</taxon>
        <taxon>Chitinophagia</taxon>
        <taxon>Chitinophagales</taxon>
        <taxon>Chitinophagaceae</taxon>
        <taxon>Puia</taxon>
    </lineage>
</organism>
<dbReference type="InterPro" id="IPR012944">
    <property type="entry name" value="SusD_RagB_dom"/>
</dbReference>
<dbReference type="PROSITE" id="PS51257">
    <property type="entry name" value="PROKAR_LIPOPROTEIN"/>
    <property type="match status" value="1"/>
</dbReference>
<comment type="similarity">
    <text evidence="2">Belongs to the SusD family.</text>
</comment>
<evidence type="ECO:0000313" key="8">
    <source>
        <dbReference type="Proteomes" id="UP000607559"/>
    </source>
</evidence>
<sequence length="561" mass="61294">MKKQLYSPRLLKQALLPVLASTLLLGACKKDILQLPNPNLPTPQSSLATEGGIDAYAQGMFYKWIAFETGDGNLNFFDIAWYMEMNMGDEDFTPYSNYGSRYPMNIASITLPPPYNTVVNNPSGFATQLNILESFNSRSAGDGNSIQYEWDCFYYVNAQANTLLQALNNPALKFSGNATTKKQLLTAWAYYWKGYAYSKLGSMYIAGLIDDSPDSTAKGLTSNVYVAHDQVIAAANRNFDQAASIFSGITENSDYDTTFKAIIPSFNLPGQVITPSMWVRQIHSFEARNYLANHKVAAMQSADWTTIQNLAASGMNQGDYTLQWGMAPAGVPDLSKFGFILHPLMLHTNVGGQLSFVSERLIQDIMPGDQRFTKYFEPFPTGTVVNVLNRGIQFGTRYAAVDIEKGGRYATENYQGTVPIAPTWEETALMMAEADINLGNVDAGLQLIDKVRASQGAGLPTLAGSGISADSALVQLHSERRIGLYLHNVSWYDARRWGITAPASQGGGRIGNIVVPGSLIGGTAAKVLPCFINYSFSDYWNVPQNELDFNPAAAGSAPITN</sequence>
<keyword evidence="5" id="KW-0998">Cell outer membrane</keyword>
<comment type="caution">
    <text evidence="7">The sequence shown here is derived from an EMBL/GenBank/DDBJ whole genome shotgun (WGS) entry which is preliminary data.</text>
</comment>
<keyword evidence="3" id="KW-0732">Signal</keyword>
<keyword evidence="8" id="KW-1185">Reference proteome</keyword>
<evidence type="ECO:0000256" key="4">
    <source>
        <dbReference type="ARBA" id="ARBA00023136"/>
    </source>
</evidence>
<dbReference type="InterPro" id="IPR011990">
    <property type="entry name" value="TPR-like_helical_dom_sf"/>
</dbReference>